<dbReference type="STRING" id="126957.T1ILY1"/>
<reference evidence="9" key="1">
    <citation type="submission" date="2011-05" db="EMBL/GenBank/DDBJ databases">
        <authorList>
            <person name="Richards S.R."/>
            <person name="Qu J."/>
            <person name="Jiang H."/>
            <person name="Jhangiani S.N."/>
            <person name="Agravi P."/>
            <person name="Goodspeed R."/>
            <person name="Gross S."/>
            <person name="Mandapat C."/>
            <person name="Jackson L."/>
            <person name="Mathew T."/>
            <person name="Pu L."/>
            <person name="Thornton R."/>
            <person name="Saada N."/>
            <person name="Wilczek-Boney K.B."/>
            <person name="Lee S."/>
            <person name="Kovar C."/>
            <person name="Wu Y."/>
            <person name="Scherer S.E."/>
            <person name="Worley K.C."/>
            <person name="Muzny D.M."/>
            <person name="Gibbs R."/>
        </authorList>
    </citation>
    <scope>NUCLEOTIDE SEQUENCE</scope>
    <source>
        <strain evidence="9">Brora</strain>
    </source>
</reference>
<evidence type="ECO:0000256" key="5">
    <source>
        <dbReference type="ARBA" id="ARBA00022801"/>
    </source>
</evidence>
<keyword evidence="5" id="KW-0378">Hydrolase</keyword>
<evidence type="ECO:0000313" key="8">
    <source>
        <dbReference type="EnsemblMetazoa" id="SMAR001973-PA"/>
    </source>
</evidence>
<keyword evidence="6" id="KW-0695">RNA-directed DNA polymerase</keyword>
<dbReference type="HOGENOM" id="CLU_1095473_0_0_1"/>
<dbReference type="GO" id="GO:0003964">
    <property type="term" value="F:RNA-directed DNA polymerase activity"/>
    <property type="evidence" value="ECO:0007669"/>
    <property type="project" value="UniProtKB-KW"/>
</dbReference>
<dbReference type="EMBL" id="JH430924">
    <property type="status" value="NOT_ANNOTATED_CDS"/>
    <property type="molecule type" value="Genomic_DNA"/>
</dbReference>
<keyword evidence="4" id="KW-0255">Endonuclease</keyword>
<reference evidence="8" key="2">
    <citation type="submission" date="2015-02" db="UniProtKB">
        <authorList>
            <consortium name="EnsemblMetazoa"/>
        </authorList>
    </citation>
    <scope>IDENTIFICATION</scope>
</reference>
<evidence type="ECO:0000259" key="7">
    <source>
        <dbReference type="Pfam" id="PF17917"/>
    </source>
</evidence>
<dbReference type="InterPro" id="IPR043502">
    <property type="entry name" value="DNA/RNA_pol_sf"/>
</dbReference>
<evidence type="ECO:0000256" key="1">
    <source>
        <dbReference type="ARBA" id="ARBA00022679"/>
    </source>
</evidence>
<dbReference type="EnsemblMetazoa" id="SMAR001973-RA">
    <property type="protein sequence ID" value="SMAR001973-PA"/>
    <property type="gene ID" value="SMAR001973"/>
</dbReference>
<evidence type="ECO:0000256" key="6">
    <source>
        <dbReference type="ARBA" id="ARBA00022918"/>
    </source>
</evidence>
<keyword evidence="3" id="KW-0540">Nuclease</keyword>
<dbReference type="CDD" id="cd09274">
    <property type="entry name" value="RNase_HI_RT_Ty3"/>
    <property type="match status" value="1"/>
</dbReference>
<dbReference type="PhylomeDB" id="T1ILY1"/>
<dbReference type="Pfam" id="PF17917">
    <property type="entry name" value="RT_RNaseH"/>
    <property type="match status" value="1"/>
</dbReference>
<dbReference type="FunFam" id="3.10.20.370:FF:000001">
    <property type="entry name" value="Retrovirus-related Pol polyprotein from transposon 17.6-like protein"/>
    <property type="match status" value="1"/>
</dbReference>
<evidence type="ECO:0000313" key="9">
    <source>
        <dbReference type="Proteomes" id="UP000014500"/>
    </source>
</evidence>
<dbReference type="Proteomes" id="UP000014500">
    <property type="component" value="Unassembled WGS sequence"/>
</dbReference>
<keyword evidence="1" id="KW-0808">Transferase</keyword>
<evidence type="ECO:0000256" key="2">
    <source>
        <dbReference type="ARBA" id="ARBA00022695"/>
    </source>
</evidence>
<dbReference type="PANTHER" id="PTHR37984:SF5">
    <property type="entry name" value="PROTEIN NYNRIN-LIKE"/>
    <property type="match status" value="1"/>
</dbReference>
<dbReference type="Gene3D" id="3.10.20.370">
    <property type="match status" value="1"/>
</dbReference>
<dbReference type="AlphaFoldDB" id="T1ILY1"/>
<evidence type="ECO:0000256" key="4">
    <source>
        <dbReference type="ARBA" id="ARBA00022759"/>
    </source>
</evidence>
<dbReference type="InterPro" id="IPR050951">
    <property type="entry name" value="Retrovirus_Pol_polyprotein"/>
</dbReference>
<dbReference type="PANTHER" id="PTHR37984">
    <property type="entry name" value="PROTEIN CBG26694"/>
    <property type="match status" value="1"/>
</dbReference>
<sequence length="254" mass="28521">MPEDKEPKGAWYANVIGQPIELDAPSVCSAKVSVETSEWFIDACASHHVCGERKMFNTFKKLKLMSLEHGEGSSTITGIASFRTFERFVVCRQVLLMPDLAKPFVILTDASHQGLGAVLCQDVDVWDDKKQTMVPSPKPVAFASRVLRGAEVRYSIPELECLAVVWAIERFKPFLEYTTFILESDAQALKWLMSTPEPSGRFGRWAIRIQSGAFKIVYRQGRLNCVPDALSRAPLPDEKMPIDDYVESKEVTKC</sequence>
<protein>
    <recommendedName>
        <fullName evidence="7">Reverse transcriptase RNase H-like domain-containing protein</fullName>
    </recommendedName>
</protein>
<keyword evidence="9" id="KW-1185">Reference proteome</keyword>
<keyword evidence="2" id="KW-0548">Nucleotidyltransferase</keyword>
<name>T1ILY1_STRMM</name>
<dbReference type="GO" id="GO:0004519">
    <property type="term" value="F:endonuclease activity"/>
    <property type="evidence" value="ECO:0007669"/>
    <property type="project" value="UniProtKB-KW"/>
</dbReference>
<dbReference type="SUPFAM" id="SSF56672">
    <property type="entry name" value="DNA/RNA polymerases"/>
    <property type="match status" value="1"/>
</dbReference>
<dbReference type="InterPro" id="IPR041373">
    <property type="entry name" value="RT_RNaseH"/>
</dbReference>
<dbReference type="GO" id="GO:0016787">
    <property type="term" value="F:hydrolase activity"/>
    <property type="evidence" value="ECO:0007669"/>
    <property type="project" value="UniProtKB-KW"/>
</dbReference>
<evidence type="ECO:0000256" key="3">
    <source>
        <dbReference type="ARBA" id="ARBA00022722"/>
    </source>
</evidence>
<accession>T1ILY1</accession>
<dbReference type="eggNOG" id="KOG0017">
    <property type="taxonomic scope" value="Eukaryota"/>
</dbReference>
<feature type="domain" description="Reverse transcriptase RNase H-like" evidence="7">
    <location>
        <begin position="99"/>
        <end position="210"/>
    </location>
</feature>
<proteinExistence type="predicted"/>
<organism evidence="8 9">
    <name type="scientific">Strigamia maritima</name>
    <name type="common">European centipede</name>
    <name type="synonym">Geophilus maritimus</name>
    <dbReference type="NCBI Taxonomy" id="126957"/>
    <lineage>
        <taxon>Eukaryota</taxon>
        <taxon>Metazoa</taxon>
        <taxon>Ecdysozoa</taxon>
        <taxon>Arthropoda</taxon>
        <taxon>Myriapoda</taxon>
        <taxon>Chilopoda</taxon>
        <taxon>Pleurostigmophora</taxon>
        <taxon>Geophilomorpha</taxon>
        <taxon>Linotaeniidae</taxon>
        <taxon>Strigamia</taxon>
    </lineage>
</organism>